<dbReference type="GeneID" id="54402593"/>
<keyword evidence="1" id="KW-1133">Transmembrane helix</keyword>
<evidence type="ECO:0000313" key="3">
    <source>
        <dbReference type="Proteomes" id="UP000799771"/>
    </source>
</evidence>
<keyword evidence="3" id="KW-1185">Reference proteome</keyword>
<dbReference type="RefSeq" id="XP_033518215.1">
    <property type="nucleotide sequence ID" value="XM_033662161.1"/>
</dbReference>
<evidence type="ECO:0000256" key="1">
    <source>
        <dbReference type="SAM" id="Phobius"/>
    </source>
</evidence>
<reference evidence="2" key="1">
    <citation type="journal article" date="2020" name="Stud. Mycol.">
        <title>101 Dothideomycetes genomes: a test case for predicting lifestyles and emergence of pathogens.</title>
        <authorList>
            <person name="Haridas S."/>
            <person name="Albert R."/>
            <person name="Binder M."/>
            <person name="Bloem J."/>
            <person name="Labutti K."/>
            <person name="Salamov A."/>
            <person name="Andreopoulos B."/>
            <person name="Baker S."/>
            <person name="Barry K."/>
            <person name="Bills G."/>
            <person name="Bluhm B."/>
            <person name="Cannon C."/>
            <person name="Castanera R."/>
            <person name="Culley D."/>
            <person name="Daum C."/>
            <person name="Ezra D."/>
            <person name="Gonzalez J."/>
            <person name="Henrissat B."/>
            <person name="Kuo A."/>
            <person name="Liang C."/>
            <person name="Lipzen A."/>
            <person name="Lutzoni F."/>
            <person name="Magnuson J."/>
            <person name="Mondo S."/>
            <person name="Nolan M."/>
            <person name="Ohm R."/>
            <person name="Pangilinan J."/>
            <person name="Park H.-J."/>
            <person name="Ramirez L."/>
            <person name="Alfaro M."/>
            <person name="Sun H."/>
            <person name="Tritt A."/>
            <person name="Yoshinaga Y."/>
            <person name="Zwiers L.-H."/>
            <person name="Turgeon B."/>
            <person name="Goodwin S."/>
            <person name="Spatafora J."/>
            <person name="Crous P."/>
            <person name="Grigoriev I."/>
        </authorList>
    </citation>
    <scope>NUCLEOTIDE SEQUENCE</scope>
    <source>
        <strain evidence="2">CBS 119687</strain>
    </source>
</reference>
<proteinExistence type="predicted"/>
<dbReference type="AlphaFoldDB" id="A0A6A5ZZR3"/>
<keyword evidence="1" id="KW-0472">Membrane</keyword>
<feature type="transmembrane region" description="Helical" evidence="1">
    <location>
        <begin position="22"/>
        <end position="42"/>
    </location>
</feature>
<evidence type="ECO:0000313" key="2">
    <source>
        <dbReference type="EMBL" id="KAF2123821.1"/>
    </source>
</evidence>
<gene>
    <name evidence="2" type="ORF">P153DRAFT_147090</name>
</gene>
<protein>
    <submittedName>
        <fullName evidence="2">Uncharacterized protein</fullName>
    </submittedName>
</protein>
<sequence length="130" mass="13960">MAGQDAHDTHHGGHGRGRLSSVLVPFAGGALTIIHAAAVLLAHHDTAAAASCMLPRPILPGALIACSTLHVLASLEKWPPQSHELFHHHRCRTIHVGFDANCPRFGSIAPRKIQPRLQQPSFALRYAVPT</sequence>
<organism evidence="2 3">
    <name type="scientific">Dothidotthia symphoricarpi CBS 119687</name>
    <dbReference type="NCBI Taxonomy" id="1392245"/>
    <lineage>
        <taxon>Eukaryota</taxon>
        <taxon>Fungi</taxon>
        <taxon>Dikarya</taxon>
        <taxon>Ascomycota</taxon>
        <taxon>Pezizomycotina</taxon>
        <taxon>Dothideomycetes</taxon>
        <taxon>Pleosporomycetidae</taxon>
        <taxon>Pleosporales</taxon>
        <taxon>Dothidotthiaceae</taxon>
        <taxon>Dothidotthia</taxon>
    </lineage>
</organism>
<accession>A0A6A5ZZR3</accession>
<dbReference type="Proteomes" id="UP000799771">
    <property type="component" value="Unassembled WGS sequence"/>
</dbReference>
<name>A0A6A5ZZR3_9PLEO</name>
<dbReference type="EMBL" id="ML977522">
    <property type="protein sequence ID" value="KAF2123821.1"/>
    <property type="molecule type" value="Genomic_DNA"/>
</dbReference>
<keyword evidence="1" id="KW-0812">Transmembrane</keyword>